<proteinExistence type="predicted"/>
<feature type="transmembrane region" description="Helical" evidence="2">
    <location>
        <begin position="455"/>
        <end position="474"/>
    </location>
</feature>
<name>A0A9W7XFV1_9FUNG</name>
<feature type="transmembrane region" description="Helical" evidence="2">
    <location>
        <begin position="568"/>
        <end position="588"/>
    </location>
</feature>
<reference evidence="3" key="1">
    <citation type="submission" date="2022-07" db="EMBL/GenBank/DDBJ databases">
        <title>Phylogenomic reconstructions and comparative analyses of Kickxellomycotina fungi.</title>
        <authorList>
            <person name="Reynolds N.K."/>
            <person name="Stajich J.E."/>
            <person name="Barry K."/>
            <person name="Grigoriev I.V."/>
            <person name="Crous P."/>
            <person name="Smith M.E."/>
        </authorList>
    </citation>
    <scope>NUCLEOTIDE SEQUENCE</scope>
    <source>
        <strain evidence="3">NBRC 105413</strain>
    </source>
</reference>
<feature type="transmembrane region" description="Helical" evidence="2">
    <location>
        <begin position="432"/>
        <end position="449"/>
    </location>
</feature>
<evidence type="ECO:0008006" key="5">
    <source>
        <dbReference type="Google" id="ProtNLM"/>
    </source>
</evidence>
<dbReference type="AlphaFoldDB" id="A0A9W7XFV1"/>
<feature type="transmembrane region" description="Helical" evidence="2">
    <location>
        <begin position="324"/>
        <end position="342"/>
    </location>
</feature>
<keyword evidence="2" id="KW-1133">Transmembrane helix</keyword>
<evidence type="ECO:0000313" key="4">
    <source>
        <dbReference type="Proteomes" id="UP001145021"/>
    </source>
</evidence>
<dbReference type="EMBL" id="JANBOH010000495">
    <property type="protein sequence ID" value="KAJ1642072.1"/>
    <property type="molecule type" value="Genomic_DNA"/>
</dbReference>
<gene>
    <name evidence="3" type="ORF">LPJ64_006047</name>
</gene>
<feature type="compositionally biased region" description="Low complexity" evidence="1">
    <location>
        <begin position="239"/>
        <end position="250"/>
    </location>
</feature>
<comment type="caution">
    <text evidence="3">The sequence shown here is derived from an EMBL/GenBank/DDBJ whole genome shotgun (WGS) entry which is preliminary data.</text>
</comment>
<sequence>MILADKVAGLNYTGETALLDAAPEITNRRHATAVTFGELGVFDFRGDGRARVALELGAFSSEKDTAAKKARTRRDTAELDRLLLSTGQMNMTEGRPVRDVDPIELDHVYLIFAKARAVNNFVARLHTAQKRRRVGGGRGADDETAALMLCSDVGSWLESEFVAPITALKRPQKKQKPQVAGSKGNATEAKSGADDDAVDEKPKISFISATAPTAAGDILPRPTRVTGIQKRDSVSPTMTTASSTSTATATDGPPLLNNEAKANDVFLVEYEWEWLVHRGGEYAVVIANCAATTIQFKYNLIMANRWHDGQWTNLPAGWMPVQQVYPAVCYTLWAVATACWVVQQVHAHFSKRTRPVMGVVLGFVPVLRFMSCLADQSRYNLWGSGSYEVTMIVVSTSLVDALADGAHMLAVLALAKGWGVVRARLAGTEKRLVPGIVVFVGVATLYDGATRGGGVLAVGVLQMVAVWYACASLAHTRRVHAVQTLRLVSRNEAALAAWWSSRSTNGEGHSGWSPAQALAFLARCSWKRVEADCQSSTHEQPSLSGRRQALALMWSAARKEKLLQCFQYFALPLQLVDLAILLAGSFAVPPHRAYVGLLLVQAAHWAAFMAVFLVLALGGLEIPDVALPALPAIATRRSIPLPPPNASAISPRPLPPLGRLRLLRSNAPFAASSSSASQAV</sequence>
<protein>
    <recommendedName>
        <fullName evidence="5">Transmembrane protein</fullName>
    </recommendedName>
</protein>
<evidence type="ECO:0000313" key="3">
    <source>
        <dbReference type="EMBL" id="KAJ1642072.1"/>
    </source>
</evidence>
<feature type="transmembrane region" description="Helical" evidence="2">
    <location>
        <begin position="594"/>
        <end position="617"/>
    </location>
</feature>
<dbReference type="Proteomes" id="UP001145021">
    <property type="component" value="Unassembled WGS sequence"/>
</dbReference>
<feature type="region of interest" description="Disordered" evidence="1">
    <location>
        <begin position="218"/>
        <end position="255"/>
    </location>
</feature>
<evidence type="ECO:0000256" key="2">
    <source>
        <dbReference type="SAM" id="Phobius"/>
    </source>
</evidence>
<feature type="transmembrane region" description="Helical" evidence="2">
    <location>
        <begin position="391"/>
        <end position="412"/>
    </location>
</feature>
<organism evidence="3 4">
    <name type="scientific">Coemansia asiatica</name>
    <dbReference type="NCBI Taxonomy" id="1052880"/>
    <lineage>
        <taxon>Eukaryota</taxon>
        <taxon>Fungi</taxon>
        <taxon>Fungi incertae sedis</taxon>
        <taxon>Zoopagomycota</taxon>
        <taxon>Kickxellomycotina</taxon>
        <taxon>Kickxellomycetes</taxon>
        <taxon>Kickxellales</taxon>
        <taxon>Kickxellaceae</taxon>
        <taxon>Coemansia</taxon>
    </lineage>
</organism>
<accession>A0A9W7XFV1</accession>
<keyword evidence="4" id="KW-1185">Reference proteome</keyword>
<evidence type="ECO:0000256" key="1">
    <source>
        <dbReference type="SAM" id="MobiDB-lite"/>
    </source>
</evidence>
<keyword evidence="2" id="KW-0812">Transmembrane</keyword>
<feature type="region of interest" description="Disordered" evidence="1">
    <location>
        <begin position="168"/>
        <end position="197"/>
    </location>
</feature>
<keyword evidence="2" id="KW-0472">Membrane</keyword>
<feature type="transmembrane region" description="Helical" evidence="2">
    <location>
        <begin position="354"/>
        <end position="371"/>
    </location>
</feature>